<keyword evidence="5" id="KW-0496">Mitochondrion</keyword>
<feature type="compositionally biased region" description="Basic and acidic residues" evidence="7">
    <location>
        <begin position="523"/>
        <end position="535"/>
    </location>
</feature>
<dbReference type="PANTHER" id="PTHR36091">
    <property type="entry name" value="ALTERED INHERITANCE OF MITOCHONDRIA PROTEIN 9, MITOCHONDRIAL"/>
    <property type="match status" value="1"/>
</dbReference>
<dbReference type="EMBL" id="MU006094">
    <property type="protein sequence ID" value="KAF2839579.1"/>
    <property type="molecule type" value="Genomic_DNA"/>
</dbReference>
<organism evidence="8 9">
    <name type="scientific">Patellaria atrata CBS 101060</name>
    <dbReference type="NCBI Taxonomy" id="1346257"/>
    <lineage>
        <taxon>Eukaryota</taxon>
        <taxon>Fungi</taxon>
        <taxon>Dikarya</taxon>
        <taxon>Ascomycota</taxon>
        <taxon>Pezizomycotina</taxon>
        <taxon>Dothideomycetes</taxon>
        <taxon>Dothideomycetes incertae sedis</taxon>
        <taxon>Patellariales</taxon>
        <taxon>Patellariaceae</taxon>
        <taxon>Patellaria</taxon>
    </lineage>
</organism>
<sequence length="547" mass="62638">MFSRVQVPQISNLTSTLLPPLSEEVIRPYEYTDGHWLHHDLVQCQARHVQFNFNALCERIIELSPQAQRIVRCDKKEGGFNRVFVFSLDNGERLVARIPFSIAGPARYTTSSEVATMEYFRAKTTIPIPRILDWSNDKSRIGSEYIIMEHAQGTQLHTIWPRMNTHQHMLCIKALAKVIQQMTQLEFSAYGSIYFANNSLAFTQKVGLGEDFCIGPHIGIRFWDCDPLSPWSYNRKSPNQGPWSNIEEYTSALVDAGVAQVPDNPHAGADELPYHGSVSEHLRLLEICRSILTNQLSKAPQVINSSIPTLYHPDLHARNIFVSEEDPSQITAIIDWQSTSIEPVFSYAKEEPDMIDSSVRDAQRAGFIPNMFEEMENAESKAKQEKDLEICQKTFAVGLRAWSPALFSAKISDENYFRLLRFVPNTWSMGAAAIRQELLELTRRWKGLGLPGECAYQPSEEELVKHKKEYEDFEVHQRLKLWLQDSLGSNGDGWRPAEAFEAAEEAHKAAFEQWMRSNREELRYGNEEATEERARKLWPWDGNGKLE</sequence>
<keyword evidence="4" id="KW-0809">Transit peptide</keyword>
<dbReference type="PANTHER" id="PTHR36091:SF1">
    <property type="entry name" value="ALTERED INHERITANCE OF MITOCHONDRIA PROTEIN 9, MITOCHONDRIAL"/>
    <property type="match status" value="1"/>
</dbReference>
<evidence type="ECO:0000256" key="6">
    <source>
        <dbReference type="ARBA" id="ARBA00031849"/>
    </source>
</evidence>
<feature type="region of interest" description="Disordered" evidence="7">
    <location>
        <begin position="523"/>
        <end position="547"/>
    </location>
</feature>
<proteinExistence type="inferred from homology"/>
<dbReference type="SUPFAM" id="SSF56112">
    <property type="entry name" value="Protein kinase-like (PK-like)"/>
    <property type="match status" value="1"/>
</dbReference>
<name>A0A9P4VTH6_9PEZI</name>
<protein>
    <recommendedName>
        <fullName evidence="3">Altered inheritance of mitochondria protein 9, mitochondrial</fullName>
    </recommendedName>
    <alternativeName>
        <fullName evidence="6">Found in mitochondrial proteome protein 29</fullName>
    </alternativeName>
</protein>
<evidence type="ECO:0000256" key="1">
    <source>
        <dbReference type="ARBA" id="ARBA00004173"/>
    </source>
</evidence>
<evidence type="ECO:0000313" key="9">
    <source>
        <dbReference type="Proteomes" id="UP000799429"/>
    </source>
</evidence>
<reference evidence="8" key="1">
    <citation type="journal article" date="2020" name="Stud. Mycol.">
        <title>101 Dothideomycetes genomes: a test case for predicting lifestyles and emergence of pathogens.</title>
        <authorList>
            <person name="Haridas S."/>
            <person name="Albert R."/>
            <person name="Binder M."/>
            <person name="Bloem J."/>
            <person name="Labutti K."/>
            <person name="Salamov A."/>
            <person name="Andreopoulos B."/>
            <person name="Baker S."/>
            <person name="Barry K."/>
            <person name="Bills G."/>
            <person name="Bluhm B."/>
            <person name="Cannon C."/>
            <person name="Castanera R."/>
            <person name="Culley D."/>
            <person name="Daum C."/>
            <person name="Ezra D."/>
            <person name="Gonzalez J."/>
            <person name="Henrissat B."/>
            <person name="Kuo A."/>
            <person name="Liang C."/>
            <person name="Lipzen A."/>
            <person name="Lutzoni F."/>
            <person name="Magnuson J."/>
            <person name="Mondo S."/>
            <person name="Nolan M."/>
            <person name="Ohm R."/>
            <person name="Pangilinan J."/>
            <person name="Park H.-J."/>
            <person name="Ramirez L."/>
            <person name="Alfaro M."/>
            <person name="Sun H."/>
            <person name="Tritt A."/>
            <person name="Yoshinaga Y."/>
            <person name="Zwiers L.-H."/>
            <person name="Turgeon B."/>
            <person name="Goodwin S."/>
            <person name="Spatafora J."/>
            <person name="Crous P."/>
            <person name="Grigoriev I."/>
        </authorList>
    </citation>
    <scope>NUCLEOTIDE SEQUENCE</scope>
    <source>
        <strain evidence="8">CBS 101060</strain>
    </source>
</reference>
<dbReference type="InterPro" id="IPR011009">
    <property type="entry name" value="Kinase-like_dom_sf"/>
</dbReference>
<comment type="subcellular location">
    <subcellularLocation>
        <location evidence="1">Mitochondrion</location>
    </subcellularLocation>
</comment>
<evidence type="ECO:0000313" key="8">
    <source>
        <dbReference type="EMBL" id="KAF2839579.1"/>
    </source>
</evidence>
<dbReference type="OrthoDB" id="2831558at2759"/>
<evidence type="ECO:0000256" key="7">
    <source>
        <dbReference type="SAM" id="MobiDB-lite"/>
    </source>
</evidence>
<dbReference type="GO" id="GO:0005739">
    <property type="term" value="C:mitochondrion"/>
    <property type="evidence" value="ECO:0007669"/>
    <property type="project" value="UniProtKB-SubCell"/>
</dbReference>
<evidence type="ECO:0000256" key="3">
    <source>
        <dbReference type="ARBA" id="ARBA00016197"/>
    </source>
</evidence>
<dbReference type="Proteomes" id="UP000799429">
    <property type="component" value="Unassembled WGS sequence"/>
</dbReference>
<dbReference type="Gene3D" id="3.30.200.20">
    <property type="entry name" value="Phosphorylase Kinase, domain 1"/>
    <property type="match status" value="1"/>
</dbReference>
<dbReference type="AlphaFoldDB" id="A0A9P4VTH6"/>
<comment type="caution">
    <text evidence="8">The sequence shown here is derived from an EMBL/GenBank/DDBJ whole genome shotgun (WGS) entry which is preliminary data.</text>
</comment>
<accession>A0A9P4VTH6</accession>
<dbReference type="InterPro" id="IPR051035">
    <property type="entry name" value="Mito_inheritance_9"/>
</dbReference>
<evidence type="ECO:0000256" key="5">
    <source>
        <dbReference type="ARBA" id="ARBA00023128"/>
    </source>
</evidence>
<keyword evidence="9" id="KW-1185">Reference proteome</keyword>
<evidence type="ECO:0000256" key="4">
    <source>
        <dbReference type="ARBA" id="ARBA00022946"/>
    </source>
</evidence>
<gene>
    <name evidence="8" type="ORF">M501DRAFT_1015673</name>
</gene>
<comment type="similarity">
    <text evidence="2">Belongs to the AIM9 family.</text>
</comment>
<evidence type="ECO:0000256" key="2">
    <source>
        <dbReference type="ARBA" id="ARBA00005543"/>
    </source>
</evidence>